<dbReference type="EMBL" id="GEGO01007483">
    <property type="protein sequence ID" value="JAR87921.1"/>
    <property type="molecule type" value="Transcribed_RNA"/>
</dbReference>
<keyword evidence="1" id="KW-0732">Signal</keyword>
<protein>
    <submittedName>
        <fullName evidence="2">Putative secreted protein</fullName>
    </submittedName>
</protein>
<organism evidence="2">
    <name type="scientific">Ixodes ricinus</name>
    <name type="common">Common tick</name>
    <name type="synonym">Acarus ricinus</name>
    <dbReference type="NCBI Taxonomy" id="34613"/>
    <lineage>
        <taxon>Eukaryota</taxon>
        <taxon>Metazoa</taxon>
        <taxon>Ecdysozoa</taxon>
        <taxon>Arthropoda</taxon>
        <taxon>Chelicerata</taxon>
        <taxon>Arachnida</taxon>
        <taxon>Acari</taxon>
        <taxon>Parasitiformes</taxon>
        <taxon>Ixodida</taxon>
        <taxon>Ixodoidea</taxon>
        <taxon>Ixodidae</taxon>
        <taxon>Ixodinae</taxon>
        <taxon>Ixodes</taxon>
    </lineage>
</organism>
<evidence type="ECO:0000313" key="2">
    <source>
        <dbReference type="EMBL" id="JAR87921.1"/>
    </source>
</evidence>
<reference evidence="2" key="1">
    <citation type="journal article" date="2018" name="PLoS Negl. Trop. Dis.">
        <title>Sialome diversity of ticks revealed by RNAseq of single tick salivary glands.</title>
        <authorList>
            <person name="Perner J."/>
            <person name="Kropackova S."/>
            <person name="Kopacek P."/>
            <person name="Ribeiro J.M."/>
        </authorList>
    </citation>
    <scope>NUCLEOTIDE SEQUENCE</scope>
    <source>
        <strain evidence="2">Siblings of single egg batch collected in Ceske Budejovice</strain>
        <tissue evidence="2">Salivary glands</tissue>
    </source>
</reference>
<name>A0A147BAY6_IXORI</name>
<sequence>MACSLFNLLLVCRTSCRGVEIIRSMASVISAGGFRFLHNRKECRVNQPVGLWTLRRYGIIIEGKSGSQCQFHDIDGLHKGWPAIQFIF</sequence>
<evidence type="ECO:0000256" key="1">
    <source>
        <dbReference type="SAM" id="SignalP"/>
    </source>
</evidence>
<feature type="chain" id="PRO_5007541894" evidence="1">
    <location>
        <begin position="19"/>
        <end position="88"/>
    </location>
</feature>
<accession>A0A147BAY6</accession>
<feature type="signal peptide" evidence="1">
    <location>
        <begin position="1"/>
        <end position="18"/>
    </location>
</feature>
<dbReference type="AlphaFoldDB" id="A0A147BAY6"/>
<proteinExistence type="predicted"/>